<dbReference type="EMBL" id="QFQP01000036">
    <property type="protein sequence ID" value="PZR06661.1"/>
    <property type="molecule type" value="Genomic_DNA"/>
</dbReference>
<dbReference type="SUPFAM" id="SSF53335">
    <property type="entry name" value="S-adenosyl-L-methionine-dependent methyltransferases"/>
    <property type="match status" value="1"/>
</dbReference>
<dbReference type="InterPro" id="IPR029063">
    <property type="entry name" value="SAM-dependent_MTases_sf"/>
</dbReference>
<dbReference type="GO" id="GO:0008168">
    <property type="term" value="F:methyltransferase activity"/>
    <property type="evidence" value="ECO:0007669"/>
    <property type="project" value="UniProtKB-KW"/>
</dbReference>
<proteinExistence type="predicted"/>
<dbReference type="AlphaFoldDB" id="A0A2W5V915"/>
<gene>
    <name evidence="1" type="ORF">DI536_29530</name>
</gene>
<name>A0A2W5V915_9BACT</name>
<organism evidence="1 2">
    <name type="scientific">Archangium gephyra</name>
    <dbReference type="NCBI Taxonomy" id="48"/>
    <lineage>
        <taxon>Bacteria</taxon>
        <taxon>Pseudomonadati</taxon>
        <taxon>Myxococcota</taxon>
        <taxon>Myxococcia</taxon>
        <taxon>Myxococcales</taxon>
        <taxon>Cystobacterineae</taxon>
        <taxon>Archangiaceae</taxon>
        <taxon>Archangium</taxon>
    </lineage>
</organism>
<dbReference type="Proteomes" id="UP000249061">
    <property type="component" value="Unassembled WGS sequence"/>
</dbReference>
<dbReference type="GO" id="GO:0032259">
    <property type="term" value="P:methylation"/>
    <property type="evidence" value="ECO:0007669"/>
    <property type="project" value="UniProtKB-KW"/>
</dbReference>
<dbReference type="Gene3D" id="3.40.50.150">
    <property type="entry name" value="Vaccinia Virus protein VP39"/>
    <property type="match status" value="1"/>
</dbReference>
<sequence>MTLRFDDAYYRRFYKDPSTRVYDQARHAKLVTGVVSLIEWFGVELTDVLDVGAGLGWWGTWLKKHRKGVKIVSTELERDICKKYGHVQADVTTFRLEQKFDLVVCQGVLPYLDATGAKAGIENLAAMCGGFLYLEAITADDMKDAIDAQRTDLRVNLRPAAWYRKKLAPHFREVGGGIYAARSAHLPFFALEAPKESKR</sequence>
<evidence type="ECO:0000313" key="1">
    <source>
        <dbReference type="EMBL" id="PZR06661.1"/>
    </source>
</evidence>
<dbReference type="CDD" id="cd02440">
    <property type="entry name" value="AdoMet_MTases"/>
    <property type="match status" value="1"/>
</dbReference>
<reference evidence="1 2" key="1">
    <citation type="submission" date="2017-08" db="EMBL/GenBank/DDBJ databases">
        <title>Infants hospitalized years apart are colonized by the same room-sourced microbial strains.</title>
        <authorList>
            <person name="Brooks B."/>
            <person name="Olm M.R."/>
            <person name="Firek B.A."/>
            <person name="Baker R."/>
            <person name="Thomas B.C."/>
            <person name="Morowitz M.J."/>
            <person name="Banfield J.F."/>
        </authorList>
    </citation>
    <scope>NUCLEOTIDE SEQUENCE [LARGE SCALE GENOMIC DNA]</scope>
    <source>
        <strain evidence="1">S2_003_000_R2_14</strain>
    </source>
</reference>
<keyword evidence="1" id="KW-0489">Methyltransferase</keyword>
<comment type="caution">
    <text evidence="1">The sequence shown here is derived from an EMBL/GenBank/DDBJ whole genome shotgun (WGS) entry which is preliminary data.</text>
</comment>
<protein>
    <submittedName>
        <fullName evidence="1">Class I SAM-dependent methyltransferase</fullName>
    </submittedName>
</protein>
<accession>A0A2W5V915</accession>
<evidence type="ECO:0000313" key="2">
    <source>
        <dbReference type="Proteomes" id="UP000249061"/>
    </source>
</evidence>
<keyword evidence="1" id="KW-0808">Transferase</keyword>